<evidence type="ECO:0000256" key="1">
    <source>
        <dbReference type="SAM" id="MobiDB-lite"/>
    </source>
</evidence>
<evidence type="ECO:0000313" key="3">
    <source>
        <dbReference type="Proteomes" id="UP001055712"/>
    </source>
</evidence>
<dbReference type="PANTHER" id="PTHR21581:SF6">
    <property type="entry name" value="TRAFFICKING PROTEIN PARTICLE COMPLEX SUBUNIT 12"/>
    <property type="match status" value="1"/>
</dbReference>
<dbReference type="InterPro" id="IPR011990">
    <property type="entry name" value="TPR-like_helical_dom_sf"/>
</dbReference>
<dbReference type="Proteomes" id="UP001055712">
    <property type="component" value="Unassembled WGS sequence"/>
</dbReference>
<dbReference type="AlphaFoldDB" id="A0A9D4YWN3"/>
<gene>
    <name evidence="2" type="ORF">D9Q98_005179</name>
</gene>
<proteinExistence type="predicted"/>
<protein>
    <recommendedName>
        <fullName evidence="4">TPR-like protein</fullName>
    </recommendedName>
</protein>
<dbReference type="SUPFAM" id="SSF48452">
    <property type="entry name" value="TPR-like"/>
    <property type="match status" value="1"/>
</dbReference>
<dbReference type="OrthoDB" id="428342at2759"/>
<dbReference type="EMBL" id="SIDB01000007">
    <property type="protein sequence ID" value="KAI3430586.1"/>
    <property type="molecule type" value="Genomic_DNA"/>
</dbReference>
<name>A0A9D4YWN3_CHLVU</name>
<feature type="compositionally biased region" description="Polar residues" evidence="1">
    <location>
        <begin position="7"/>
        <end position="23"/>
    </location>
</feature>
<feature type="region of interest" description="Disordered" evidence="1">
    <location>
        <begin position="1"/>
        <end position="26"/>
    </location>
</feature>
<dbReference type="PANTHER" id="PTHR21581">
    <property type="entry name" value="D-ALANYL-D-ALANINE CARBOXYPEPTIDASE"/>
    <property type="match status" value="1"/>
</dbReference>
<evidence type="ECO:0000313" key="2">
    <source>
        <dbReference type="EMBL" id="KAI3430586.1"/>
    </source>
</evidence>
<reference evidence="2" key="2">
    <citation type="submission" date="2020-11" db="EMBL/GenBank/DDBJ databases">
        <authorList>
            <person name="Cecchin M."/>
            <person name="Marcolungo L."/>
            <person name="Rossato M."/>
            <person name="Girolomoni L."/>
            <person name="Cosentino E."/>
            <person name="Cuine S."/>
            <person name="Li-Beisson Y."/>
            <person name="Delledonne M."/>
            <person name="Ballottari M."/>
        </authorList>
    </citation>
    <scope>NUCLEOTIDE SEQUENCE</scope>
    <source>
        <strain evidence="2">211/11P</strain>
        <tissue evidence="2">Whole cell</tissue>
    </source>
</reference>
<reference evidence="2" key="1">
    <citation type="journal article" date="2019" name="Plant J.">
        <title>Chlorella vulgaris genome assembly and annotation reveals the molecular basis for metabolic acclimation to high light conditions.</title>
        <authorList>
            <person name="Cecchin M."/>
            <person name="Marcolungo L."/>
            <person name="Rossato M."/>
            <person name="Girolomoni L."/>
            <person name="Cosentino E."/>
            <person name="Cuine S."/>
            <person name="Li-Beisson Y."/>
            <person name="Delledonne M."/>
            <person name="Ballottari M."/>
        </authorList>
    </citation>
    <scope>NUCLEOTIDE SEQUENCE</scope>
    <source>
        <strain evidence="2">211/11P</strain>
    </source>
</reference>
<sequence length="461" mass="49674">MTHPLASESTSPWATPFPAQQQPAVPDGLDDAQSLQFLALQGRWQEVALRCTTGAAAPNASLSFVAYHTLALLKLSMNEQAAAELSKLKSQHVAVSNADSTAPWALRVLRSEVLWALGKRQAAIDWLYQLLEWCNAQEGSSVAAAASGGDGQQQVQLGRLRRRDIALNLVSKLRQQRQFVPALLLLNHLLGADAADLQAWMAVCSVQALLGDVSAAQATLRQVEQLLAGSSGGAGVQEQAAQRHHHQQLLHRHRGTLHFLQRDFRGAAREFAAAQKLDPSDAVAINNHALALMYSGQLSDAVQELESGFRHVPAAMMQEGVVYNLGRMYDGKVLLFEHQSTHVAFGLLQFISSLGTCEAAGGVDPPIALAELLSLYQLPAGPQLPAAHGKEESEQAVECTGPEVWQLLQVRARLEQDLGPVDSLRVEVLSCVAAAQGPSKPQEGSGGRQWLERLLQLCAAQ</sequence>
<accession>A0A9D4YWN3</accession>
<organism evidence="2 3">
    <name type="scientific">Chlorella vulgaris</name>
    <name type="common">Green alga</name>
    <dbReference type="NCBI Taxonomy" id="3077"/>
    <lineage>
        <taxon>Eukaryota</taxon>
        <taxon>Viridiplantae</taxon>
        <taxon>Chlorophyta</taxon>
        <taxon>core chlorophytes</taxon>
        <taxon>Trebouxiophyceae</taxon>
        <taxon>Chlorellales</taxon>
        <taxon>Chlorellaceae</taxon>
        <taxon>Chlorella clade</taxon>
        <taxon>Chlorella</taxon>
    </lineage>
</organism>
<keyword evidence="3" id="KW-1185">Reference proteome</keyword>
<comment type="caution">
    <text evidence="2">The sequence shown here is derived from an EMBL/GenBank/DDBJ whole genome shotgun (WGS) entry which is preliminary data.</text>
</comment>
<dbReference type="Gene3D" id="1.25.40.10">
    <property type="entry name" value="Tetratricopeptide repeat domain"/>
    <property type="match status" value="1"/>
</dbReference>
<evidence type="ECO:0008006" key="4">
    <source>
        <dbReference type="Google" id="ProtNLM"/>
    </source>
</evidence>